<dbReference type="Proteomes" id="UP000583929">
    <property type="component" value="Unassembled WGS sequence"/>
</dbReference>
<evidence type="ECO:0000313" key="1">
    <source>
        <dbReference type="EMBL" id="KAF4391204.1"/>
    </source>
</evidence>
<dbReference type="InterPro" id="IPR007789">
    <property type="entry name" value="DUF688"/>
</dbReference>
<name>A0A7J6H7H5_CANSA</name>
<dbReference type="Pfam" id="PF05097">
    <property type="entry name" value="DUF688"/>
    <property type="match status" value="1"/>
</dbReference>
<keyword evidence="2" id="KW-1185">Reference proteome</keyword>
<protein>
    <submittedName>
        <fullName evidence="1">Uncharacterized protein</fullName>
    </submittedName>
</protein>
<sequence length="83" mass="9576">MARSNSTSSDFDKDNFRKPIAIPFKWESQPGIPKIPSTPPFSKYDYLDDDNDDDRNIKEENGLTIICFCLEELRIDFEGTRVA</sequence>
<organism evidence="1 2">
    <name type="scientific">Cannabis sativa</name>
    <name type="common">Hemp</name>
    <name type="synonym">Marijuana</name>
    <dbReference type="NCBI Taxonomy" id="3483"/>
    <lineage>
        <taxon>Eukaryota</taxon>
        <taxon>Viridiplantae</taxon>
        <taxon>Streptophyta</taxon>
        <taxon>Embryophyta</taxon>
        <taxon>Tracheophyta</taxon>
        <taxon>Spermatophyta</taxon>
        <taxon>Magnoliopsida</taxon>
        <taxon>eudicotyledons</taxon>
        <taxon>Gunneridae</taxon>
        <taxon>Pentapetalae</taxon>
        <taxon>rosids</taxon>
        <taxon>fabids</taxon>
        <taxon>Rosales</taxon>
        <taxon>Cannabaceae</taxon>
        <taxon>Cannabis</taxon>
    </lineage>
</organism>
<accession>A0A7J6H7H5</accession>
<reference evidence="1 2" key="1">
    <citation type="journal article" date="2020" name="bioRxiv">
        <title>Sequence and annotation of 42 cannabis genomes reveals extensive copy number variation in cannabinoid synthesis and pathogen resistance genes.</title>
        <authorList>
            <person name="Mckernan K.J."/>
            <person name="Helbert Y."/>
            <person name="Kane L.T."/>
            <person name="Ebling H."/>
            <person name="Zhang L."/>
            <person name="Liu B."/>
            <person name="Eaton Z."/>
            <person name="Mclaughlin S."/>
            <person name="Kingan S."/>
            <person name="Baybayan P."/>
            <person name="Concepcion G."/>
            <person name="Jordan M."/>
            <person name="Riva A."/>
            <person name="Barbazuk W."/>
            <person name="Harkins T."/>
        </authorList>
    </citation>
    <scope>NUCLEOTIDE SEQUENCE [LARGE SCALE GENOMIC DNA]</scope>
    <source>
        <strain evidence="2">cv. Jamaican Lion 4</strain>
        <tissue evidence="1">Leaf</tissue>
    </source>
</reference>
<evidence type="ECO:0000313" key="2">
    <source>
        <dbReference type="Proteomes" id="UP000583929"/>
    </source>
</evidence>
<dbReference type="AlphaFoldDB" id="A0A7J6H7H5"/>
<proteinExistence type="predicted"/>
<comment type="caution">
    <text evidence="1">The sequence shown here is derived from an EMBL/GenBank/DDBJ whole genome shotgun (WGS) entry which is preliminary data.</text>
</comment>
<gene>
    <name evidence="1" type="ORF">G4B88_016514</name>
</gene>
<dbReference type="EMBL" id="JAATIQ010000060">
    <property type="protein sequence ID" value="KAF4391204.1"/>
    <property type="molecule type" value="Genomic_DNA"/>
</dbReference>